<accession>A0A4P6P0B8</accession>
<gene>
    <name evidence="1" type="ORF">EMK97_01455</name>
</gene>
<dbReference type="SUPFAM" id="SSF53850">
    <property type="entry name" value="Periplasmic binding protein-like II"/>
    <property type="match status" value="1"/>
</dbReference>
<sequence>MLIIVVLSSGFNCRVFLISNRPTLVGKLLKLASIYAFVFSFQFAYAEKITVVTEYLPPFQQPNDDGSLGGYATEVLHALFALTGDEADIQVIPWARAYDKALKEPNVLIYSIAHTKERARLFHWIGALRYENFYFWGLKTKFTQPFQALSELKAISIAAPNGHNSDEYLTSQGFTNIYRVVKSDQQVQMLYHNRVDMVLGNSLIIKSQAQALGYSPELLIKLMPAYELNNSLDIALSKSSDPNLVKRLQKAFRHLIGSGKLAEIKAKWSIADDLAQVY</sequence>
<dbReference type="EMBL" id="CP034759">
    <property type="protein sequence ID" value="QBG34496.1"/>
    <property type="molecule type" value="Genomic_DNA"/>
</dbReference>
<dbReference type="Proteomes" id="UP000290244">
    <property type="component" value="Chromosome"/>
</dbReference>
<dbReference type="PANTHER" id="PTHR38834">
    <property type="entry name" value="PERIPLASMIC SUBSTRATE BINDING PROTEIN FAMILY 3"/>
    <property type="match status" value="1"/>
</dbReference>
<keyword evidence="2" id="KW-1185">Reference proteome</keyword>
<dbReference type="PANTHER" id="PTHR38834:SF3">
    <property type="entry name" value="SOLUTE-BINDING PROTEIN FAMILY 3_N-TERMINAL DOMAIN-CONTAINING PROTEIN"/>
    <property type="match status" value="1"/>
</dbReference>
<proteinExistence type="predicted"/>
<evidence type="ECO:0000313" key="1">
    <source>
        <dbReference type="EMBL" id="QBG34496.1"/>
    </source>
</evidence>
<organism evidence="1 2">
    <name type="scientific">Litorilituus sediminis</name>
    <dbReference type="NCBI Taxonomy" id="718192"/>
    <lineage>
        <taxon>Bacteria</taxon>
        <taxon>Pseudomonadati</taxon>
        <taxon>Pseudomonadota</taxon>
        <taxon>Gammaproteobacteria</taxon>
        <taxon>Alteromonadales</taxon>
        <taxon>Colwelliaceae</taxon>
        <taxon>Litorilituus</taxon>
    </lineage>
</organism>
<name>A0A4P6P0B8_9GAMM</name>
<dbReference type="Gene3D" id="3.40.190.10">
    <property type="entry name" value="Periplasmic binding protein-like II"/>
    <property type="match status" value="2"/>
</dbReference>
<reference evidence="1 2" key="1">
    <citation type="submission" date="2018-12" db="EMBL/GenBank/DDBJ databases">
        <title>Complete genome of Litorilituus sediminis.</title>
        <authorList>
            <person name="Liu A."/>
            <person name="Rong J."/>
        </authorList>
    </citation>
    <scope>NUCLEOTIDE SEQUENCE [LARGE SCALE GENOMIC DNA]</scope>
    <source>
        <strain evidence="1 2">JCM 17549</strain>
    </source>
</reference>
<evidence type="ECO:0000313" key="2">
    <source>
        <dbReference type="Proteomes" id="UP000290244"/>
    </source>
</evidence>
<dbReference type="OrthoDB" id="8587856at2"/>
<dbReference type="KEGG" id="lsd:EMK97_01455"/>
<protein>
    <submittedName>
        <fullName evidence="1">Transporter substrate-binding domain-containing protein</fullName>
    </submittedName>
</protein>
<dbReference type="AlphaFoldDB" id="A0A4P6P0B8"/>